<proteinExistence type="predicted"/>
<evidence type="ECO:0000313" key="2">
    <source>
        <dbReference type="Proteomes" id="UP000596660"/>
    </source>
</evidence>
<evidence type="ECO:0000313" key="1">
    <source>
        <dbReference type="EnsemblPlants" id="AUR62042371-RA:cds"/>
    </source>
</evidence>
<keyword evidence="2" id="KW-1185">Reference proteome</keyword>
<dbReference type="Proteomes" id="UP000596660">
    <property type="component" value="Unplaced"/>
</dbReference>
<reference evidence="1" key="1">
    <citation type="journal article" date="2017" name="Nature">
        <title>The genome of Chenopodium quinoa.</title>
        <authorList>
            <person name="Jarvis D.E."/>
            <person name="Ho Y.S."/>
            <person name="Lightfoot D.J."/>
            <person name="Schmoeckel S.M."/>
            <person name="Li B."/>
            <person name="Borm T.J.A."/>
            <person name="Ohyanagi H."/>
            <person name="Mineta K."/>
            <person name="Michell C.T."/>
            <person name="Saber N."/>
            <person name="Kharbatia N.M."/>
            <person name="Rupper R.R."/>
            <person name="Sharp A.R."/>
            <person name="Dally N."/>
            <person name="Boughton B.A."/>
            <person name="Woo Y.H."/>
            <person name="Gao G."/>
            <person name="Schijlen E.G.W.M."/>
            <person name="Guo X."/>
            <person name="Momin A.A."/>
            <person name="Negrao S."/>
            <person name="Al-Babili S."/>
            <person name="Gehring C."/>
            <person name="Roessner U."/>
            <person name="Jung C."/>
            <person name="Murphy K."/>
            <person name="Arold S.T."/>
            <person name="Gojobori T."/>
            <person name="van der Linden C.G."/>
            <person name="van Loo E.N."/>
            <person name="Jellen E.N."/>
            <person name="Maughan P.J."/>
            <person name="Tester M."/>
        </authorList>
    </citation>
    <scope>NUCLEOTIDE SEQUENCE [LARGE SCALE GENOMIC DNA]</scope>
    <source>
        <strain evidence="1">cv. PI 614886</strain>
    </source>
</reference>
<name>A0A803N920_CHEQI</name>
<protein>
    <submittedName>
        <fullName evidence="1">Uncharacterized protein</fullName>
    </submittedName>
</protein>
<reference evidence="1" key="2">
    <citation type="submission" date="2021-03" db="UniProtKB">
        <authorList>
            <consortium name="EnsemblPlants"/>
        </authorList>
    </citation>
    <scope>IDENTIFICATION</scope>
</reference>
<dbReference type="AlphaFoldDB" id="A0A803N920"/>
<organism evidence="1 2">
    <name type="scientific">Chenopodium quinoa</name>
    <name type="common">Quinoa</name>
    <dbReference type="NCBI Taxonomy" id="63459"/>
    <lineage>
        <taxon>Eukaryota</taxon>
        <taxon>Viridiplantae</taxon>
        <taxon>Streptophyta</taxon>
        <taxon>Embryophyta</taxon>
        <taxon>Tracheophyta</taxon>
        <taxon>Spermatophyta</taxon>
        <taxon>Magnoliopsida</taxon>
        <taxon>eudicotyledons</taxon>
        <taxon>Gunneridae</taxon>
        <taxon>Pentapetalae</taxon>
        <taxon>Caryophyllales</taxon>
        <taxon>Chenopodiaceae</taxon>
        <taxon>Chenopodioideae</taxon>
        <taxon>Atripliceae</taxon>
        <taxon>Chenopodium</taxon>
    </lineage>
</organism>
<sequence length="321" mass="35835">MYFKFVLSDLLDVITKHKTPNQGLFVFPLSVEEINPPLQWYLLLHIRGRQNSACKEEGLVVPMKGKGNGKGRKVIAGGAKRKIVYEPEYSSCSSTSESSYGSMSDDDFEYYPESKGEVECEYSAVSSEEVTDCYSSGEEVRKAERKAKAGKRKVVPKVFVAMNVTCPVETLGRILGNFEDKKRLSRCVKKMLVVCGWTSVSIGPSSGALGLGDSIWSTSFTDEGIVVDPELGDRLWNTYSTTIACETRGITRKTLVEYLEGPCVDDKKFKMVFLMYMLNVMCSSTCHRLKKQFLHGVSVADNAAQYNWCEFVLANESIRTV</sequence>
<accession>A0A803N920</accession>
<dbReference type="EnsemblPlants" id="AUR62042371-RA">
    <property type="protein sequence ID" value="AUR62042371-RA:cds"/>
    <property type="gene ID" value="AUR62042371"/>
</dbReference>
<dbReference type="Gramene" id="AUR62042371-RA">
    <property type="protein sequence ID" value="AUR62042371-RA:cds"/>
    <property type="gene ID" value="AUR62042371"/>
</dbReference>